<dbReference type="AlphaFoldDB" id="J8ZRC9"/>
<protein>
    <recommendedName>
        <fullName evidence="7">EF-hand domain-containing protein</fullName>
    </recommendedName>
</protein>
<reference evidence="8 9" key="1">
    <citation type="submission" date="2011-08" db="EMBL/GenBank/DDBJ databases">
        <authorList>
            <person name="Liu Z.J."/>
            <person name="Shi F.L."/>
            <person name="Lu J.Q."/>
            <person name="Li M."/>
            <person name="Wang Z.L."/>
        </authorList>
    </citation>
    <scope>NUCLEOTIDE SEQUENCE [LARGE SCALE GENOMIC DNA]</scope>
    <source>
        <strain evidence="8 9">USNM 41457</strain>
    </source>
</reference>
<dbReference type="SUPFAM" id="SSF50182">
    <property type="entry name" value="Sm-like ribonucleoproteins"/>
    <property type="match status" value="1"/>
</dbReference>
<dbReference type="InterPro" id="IPR011992">
    <property type="entry name" value="EF-hand-dom_pair"/>
</dbReference>
<dbReference type="EMBL" id="AFBI03000081">
    <property type="protein sequence ID" value="EJW02253.1"/>
    <property type="molecule type" value="Genomic_DNA"/>
</dbReference>
<dbReference type="GO" id="GO:0016020">
    <property type="term" value="C:membrane"/>
    <property type="evidence" value="ECO:0007669"/>
    <property type="project" value="UniProtKB-SubCell"/>
</dbReference>
<dbReference type="SUPFAM" id="SSF47473">
    <property type="entry name" value="EF-hand"/>
    <property type="match status" value="1"/>
</dbReference>
<dbReference type="InterPro" id="IPR006685">
    <property type="entry name" value="MscS_channel_2nd"/>
</dbReference>
<gene>
    <name evidence="8" type="ORF">EDEG_03313</name>
</gene>
<keyword evidence="5 6" id="KW-0472">Membrane</keyword>
<dbReference type="Pfam" id="PF00924">
    <property type="entry name" value="MS_channel_2nd"/>
    <property type="match status" value="1"/>
</dbReference>
<accession>J8ZRC9</accession>
<dbReference type="OrthoDB" id="544685at2759"/>
<dbReference type="GO" id="GO:0005509">
    <property type="term" value="F:calcium ion binding"/>
    <property type="evidence" value="ECO:0007669"/>
    <property type="project" value="InterPro"/>
</dbReference>
<dbReference type="PANTHER" id="PTHR31323">
    <property type="entry name" value="MECHANOSENSITIVE ION CHANNEL PROTEIN MSY2"/>
    <property type="match status" value="1"/>
</dbReference>
<evidence type="ECO:0000313" key="8">
    <source>
        <dbReference type="EMBL" id="EJW02253.1"/>
    </source>
</evidence>
<feature type="transmembrane region" description="Helical" evidence="6">
    <location>
        <begin position="390"/>
        <end position="412"/>
    </location>
</feature>
<feature type="transmembrane region" description="Helical" evidence="6">
    <location>
        <begin position="35"/>
        <end position="57"/>
    </location>
</feature>
<sequence>MEAQNDSTHVHKEMEILHYDFDRSRPTLITHKMPTILRIILSSLFFVIFFVVSIIALEKFSNTYDFSNDEEVVKYHIWTFAFFASFILAIWLFADGLLALLSIKFKKTESDSFVSYAALYNQFWIKLLITLFIFDRTIDFILAIRDKKIIKENRHSQKSADADDNEGRTVNTASSLDPEIIKEEQEKQELLEKNRKLFKDTFLEMNEETVLTWIKTIYMIIIIFLGQRIILQYLNYNIHYRYYKDRIDENNKKTNFLLRLNSKVGANTKSQVKNLPEKVFKTLCCAERTELVLDDFIYFFGRSDGLQLFNVFDGNKDGSISQEEFVSVYTFLFRERKKLRAALHENDATLKKLRFVMYCITVPLVIYLLSPRLENDAKTKKIMAEMLTGGMALTFIFGKVLGDLFMSILFIFGVRPFDVGDYVTVKNKDYEVHEMGLLYTTLISDSKFHNFPNNVLSSEAIVNLRKSSFITETCEYTYVYSTCKDKIDQLKQAISDFLLTNAKMYKKDYELYDFQFKPDDKVSFKVSIKLNCPYQDIKSAKQRKDNFSVWYKEKLDEMGIVLA</sequence>
<keyword evidence="2 6" id="KW-0812">Transmembrane</keyword>
<proteinExistence type="predicted"/>
<reference evidence="9" key="2">
    <citation type="submission" date="2015-07" db="EMBL/GenBank/DDBJ databases">
        <title>Contrasting host-pathogen interactions and genome evolution in two generalist and specialist microsporidian pathogens of mosquitoes.</title>
        <authorList>
            <consortium name="The Broad Institute Genomics Platform"/>
            <consortium name="The Broad Institute Genome Sequencing Center for Infectious Disease"/>
            <person name="Cuomo C.A."/>
            <person name="Sanscrainte N.D."/>
            <person name="Goldberg J.M."/>
            <person name="Heiman D."/>
            <person name="Young S."/>
            <person name="Zeng Q."/>
            <person name="Becnel J.J."/>
            <person name="Birren B.W."/>
        </authorList>
    </citation>
    <scope>NUCLEOTIDE SEQUENCE [LARGE SCALE GENOMIC DNA]</scope>
    <source>
        <strain evidence="9">USNM 41457</strain>
    </source>
</reference>
<dbReference type="GO" id="GO:0005262">
    <property type="term" value="F:calcium channel activity"/>
    <property type="evidence" value="ECO:0007669"/>
    <property type="project" value="TreeGrafter"/>
</dbReference>
<dbReference type="InterPro" id="IPR023408">
    <property type="entry name" value="MscS_beta-dom_sf"/>
</dbReference>
<evidence type="ECO:0000256" key="3">
    <source>
        <dbReference type="ARBA" id="ARBA00022837"/>
    </source>
</evidence>
<dbReference type="GO" id="GO:0006874">
    <property type="term" value="P:intracellular calcium ion homeostasis"/>
    <property type="evidence" value="ECO:0007669"/>
    <property type="project" value="TreeGrafter"/>
</dbReference>
<name>J8ZRC9_EDHAE</name>
<keyword evidence="9" id="KW-1185">Reference proteome</keyword>
<dbReference type="PROSITE" id="PS50222">
    <property type="entry name" value="EF_HAND_2"/>
    <property type="match status" value="1"/>
</dbReference>
<dbReference type="VEuPathDB" id="MicrosporidiaDB:EDEG_03313"/>
<feature type="transmembrane region" description="Helical" evidence="6">
    <location>
        <begin position="77"/>
        <end position="101"/>
    </location>
</feature>
<feature type="domain" description="EF-hand" evidence="7">
    <location>
        <begin position="300"/>
        <end position="335"/>
    </location>
</feature>
<dbReference type="Gene3D" id="2.30.30.60">
    <property type="match status" value="1"/>
</dbReference>
<evidence type="ECO:0000256" key="1">
    <source>
        <dbReference type="ARBA" id="ARBA00004370"/>
    </source>
</evidence>
<keyword evidence="4 6" id="KW-1133">Transmembrane helix</keyword>
<dbReference type="OMA" id="ITETCEY"/>
<keyword evidence="3" id="KW-0106">Calcium</keyword>
<evidence type="ECO:0000313" key="9">
    <source>
        <dbReference type="Proteomes" id="UP000003163"/>
    </source>
</evidence>
<evidence type="ECO:0000256" key="6">
    <source>
        <dbReference type="SAM" id="Phobius"/>
    </source>
</evidence>
<feature type="transmembrane region" description="Helical" evidence="6">
    <location>
        <begin position="113"/>
        <end position="134"/>
    </location>
</feature>
<evidence type="ECO:0000256" key="5">
    <source>
        <dbReference type="ARBA" id="ARBA00023136"/>
    </source>
</evidence>
<evidence type="ECO:0000256" key="4">
    <source>
        <dbReference type="ARBA" id="ARBA00022989"/>
    </source>
</evidence>
<comment type="caution">
    <text evidence="8">The sequence shown here is derived from an EMBL/GenBank/DDBJ whole genome shotgun (WGS) entry which is preliminary data.</text>
</comment>
<dbReference type="InterPro" id="IPR002048">
    <property type="entry name" value="EF_hand_dom"/>
</dbReference>
<dbReference type="PROSITE" id="PS00018">
    <property type="entry name" value="EF_HAND_1"/>
    <property type="match status" value="1"/>
</dbReference>
<comment type="subcellular location">
    <subcellularLocation>
        <location evidence="1">Membrane</location>
    </subcellularLocation>
</comment>
<feature type="transmembrane region" description="Helical" evidence="6">
    <location>
        <begin position="353"/>
        <end position="370"/>
    </location>
</feature>
<dbReference type="Proteomes" id="UP000003163">
    <property type="component" value="Unassembled WGS sequence"/>
</dbReference>
<feature type="transmembrane region" description="Helical" evidence="6">
    <location>
        <begin position="210"/>
        <end position="231"/>
    </location>
</feature>
<evidence type="ECO:0000259" key="7">
    <source>
        <dbReference type="PROSITE" id="PS50222"/>
    </source>
</evidence>
<dbReference type="HOGENOM" id="CLU_036839_0_0_1"/>
<dbReference type="InParanoid" id="J8ZRC9"/>
<dbReference type="PANTHER" id="PTHR31323:SF1">
    <property type="entry name" value="MECHANOSENSITIVE ION CHANNEL PROTEIN"/>
    <property type="match status" value="1"/>
</dbReference>
<dbReference type="InterPro" id="IPR010920">
    <property type="entry name" value="LSM_dom_sf"/>
</dbReference>
<organism evidence="8 9">
    <name type="scientific">Edhazardia aedis (strain USNM 41457)</name>
    <name type="common">Microsporidian parasite</name>
    <dbReference type="NCBI Taxonomy" id="1003232"/>
    <lineage>
        <taxon>Eukaryota</taxon>
        <taxon>Fungi</taxon>
        <taxon>Fungi incertae sedis</taxon>
        <taxon>Microsporidia</taxon>
        <taxon>Edhazardia</taxon>
    </lineage>
</organism>
<evidence type="ECO:0000256" key="2">
    <source>
        <dbReference type="ARBA" id="ARBA00022692"/>
    </source>
</evidence>
<dbReference type="InterPro" id="IPR018247">
    <property type="entry name" value="EF_Hand_1_Ca_BS"/>
</dbReference>